<evidence type="ECO:0000256" key="5">
    <source>
        <dbReference type="PROSITE-ProRule" id="PRU10055"/>
    </source>
</evidence>
<name>I4DQ26_PAPXU</name>
<dbReference type="GO" id="GO:0008422">
    <property type="term" value="F:beta-glucosidase activity"/>
    <property type="evidence" value="ECO:0007669"/>
    <property type="project" value="TreeGrafter"/>
</dbReference>
<dbReference type="PROSITE" id="PS00572">
    <property type="entry name" value="GLYCOSYL_HYDROL_F1_1"/>
    <property type="match status" value="1"/>
</dbReference>
<dbReference type="InterPro" id="IPR001360">
    <property type="entry name" value="Glyco_hydro_1"/>
</dbReference>
<comment type="similarity">
    <text evidence="1 6">Belongs to the glycosyl hydrolase 1 family.</text>
</comment>
<keyword evidence="3 7" id="KW-0378">Hydrolase</keyword>
<evidence type="ECO:0000313" key="7">
    <source>
        <dbReference type="EMBL" id="BAM20016.1"/>
    </source>
</evidence>
<keyword evidence="4" id="KW-0326">Glycosidase</keyword>
<dbReference type="Gene3D" id="3.20.20.80">
    <property type="entry name" value="Glycosidases"/>
    <property type="match status" value="1"/>
</dbReference>
<organism evidence="7">
    <name type="scientific">Papilio xuthus</name>
    <name type="common">Asian swallowtail butterfly</name>
    <dbReference type="NCBI Taxonomy" id="66420"/>
    <lineage>
        <taxon>Eukaryota</taxon>
        <taxon>Metazoa</taxon>
        <taxon>Ecdysozoa</taxon>
        <taxon>Arthropoda</taxon>
        <taxon>Hexapoda</taxon>
        <taxon>Insecta</taxon>
        <taxon>Pterygota</taxon>
        <taxon>Neoptera</taxon>
        <taxon>Endopterygota</taxon>
        <taxon>Lepidoptera</taxon>
        <taxon>Glossata</taxon>
        <taxon>Ditrysia</taxon>
        <taxon>Papilionoidea</taxon>
        <taxon>Papilionidae</taxon>
        <taxon>Papilioninae</taxon>
        <taxon>Papilio</taxon>
    </lineage>
</organism>
<dbReference type="SUPFAM" id="SSF51445">
    <property type="entry name" value="(Trans)glycosidases"/>
    <property type="match status" value="1"/>
</dbReference>
<evidence type="ECO:0000256" key="4">
    <source>
        <dbReference type="ARBA" id="ARBA00023295"/>
    </source>
</evidence>
<dbReference type="EMBL" id="AK403900">
    <property type="protein sequence ID" value="BAM20016.1"/>
    <property type="molecule type" value="mRNA"/>
</dbReference>
<dbReference type="PRINTS" id="PR00131">
    <property type="entry name" value="GLHYDRLASE1"/>
</dbReference>
<evidence type="ECO:0000256" key="1">
    <source>
        <dbReference type="ARBA" id="ARBA00010838"/>
    </source>
</evidence>
<dbReference type="Pfam" id="PF00232">
    <property type="entry name" value="Glyco_hydro_1"/>
    <property type="match status" value="1"/>
</dbReference>
<dbReference type="InterPro" id="IPR017853">
    <property type="entry name" value="GH"/>
</dbReference>
<evidence type="ECO:0000256" key="2">
    <source>
        <dbReference type="ARBA" id="ARBA00012744"/>
    </source>
</evidence>
<sequence>MFETPSTDDDLGVATYFGEGWQIGESNATMFVPKGFYYLLTKIRNDYHNPPVLVTENGFATRGGLRDDDRVTYYRYYISAMLDAIAEGSDIRAYTAWSMMDNFEWAAGYTERFGLYEVDFSSPNRTRTPRKSAFIYKQIVRTRELELGL</sequence>
<proteinExistence type="evidence at transcript level"/>
<dbReference type="PANTHER" id="PTHR10353:SF36">
    <property type="entry name" value="LP05116P"/>
    <property type="match status" value="1"/>
</dbReference>
<dbReference type="PANTHER" id="PTHR10353">
    <property type="entry name" value="GLYCOSYL HYDROLASE"/>
    <property type="match status" value="1"/>
</dbReference>
<dbReference type="GO" id="GO:0005975">
    <property type="term" value="P:carbohydrate metabolic process"/>
    <property type="evidence" value="ECO:0007669"/>
    <property type="project" value="InterPro"/>
</dbReference>
<accession>I4DQ26</accession>
<reference evidence="7" key="1">
    <citation type="journal article" date="2012" name="BMC Biol.">
        <title>Comprehensive microarray-based analysis for stage-specific larval camouflage pattern-associated genes in the swallowtail butterfly, Papilio xuthus.</title>
        <authorList>
            <person name="Futahashi R."/>
            <person name="Shirataki H."/>
            <person name="Narita T."/>
            <person name="Mita K."/>
            <person name="Fujiwara H."/>
        </authorList>
    </citation>
    <scope>NUCLEOTIDE SEQUENCE</scope>
    <source>
        <tissue evidence="7">Epidermis</tissue>
    </source>
</reference>
<evidence type="ECO:0000256" key="3">
    <source>
        <dbReference type="ARBA" id="ARBA00022801"/>
    </source>
</evidence>
<dbReference type="EC" id="3.2.1.21" evidence="2"/>
<protein>
    <recommendedName>
        <fullName evidence="2">beta-glucosidase</fullName>
        <ecNumber evidence="2">3.2.1.21</ecNumber>
    </recommendedName>
</protein>
<dbReference type="InterPro" id="IPR018120">
    <property type="entry name" value="Glyco_hydro_1_AS"/>
</dbReference>
<evidence type="ECO:0000256" key="6">
    <source>
        <dbReference type="RuleBase" id="RU003690"/>
    </source>
</evidence>
<feature type="active site" description="Nucleophile" evidence="5">
    <location>
        <position position="56"/>
    </location>
</feature>
<dbReference type="AlphaFoldDB" id="I4DQ26"/>